<gene>
    <name evidence="13" type="primary">Kdelc1</name>
</gene>
<evidence type="ECO:0000256" key="2">
    <source>
        <dbReference type="ARBA" id="ARBA00006063"/>
    </source>
</evidence>
<dbReference type="InterPro" id="IPR001298">
    <property type="entry name" value="Filamin/ABP280_rpt"/>
</dbReference>
<keyword evidence="4" id="KW-0808">Transferase</keyword>
<dbReference type="InterPro" id="IPR006598">
    <property type="entry name" value="CAP10"/>
</dbReference>
<evidence type="ECO:0000256" key="10">
    <source>
        <dbReference type="PROSITE-ProRule" id="PRU00087"/>
    </source>
</evidence>
<proteinExistence type="evidence at transcript level"/>
<keyword evidence="5 11" id="KW-0732">Signal</keyword>
<evidence type="ECO:0000256" key="7">
    <source>
        <dbReference type="ARBA" id="ARBA00023180"/>
    </source>
</evidence>
<dbReference type="PROSITE" id="PS50194">
    <property type="entry name" value="FILAMIN_REPEAT"/>
    <property type="match status" value="1"/>
</dbReference>
<dbReference type="SMART" id="SM00672">
    <property type="entry name" value="CAP10"/>
    <property type="match status" value="1"/>
</dbReference>
<comment type="catalytic activity">
    <reaction evidence="8">
        <text>L-seryl-[EGF-like domain protein] + UDP-alpha-D-xylose = 3-O-(beta-D-xylosyl)-L-seryl-[EGF-like domain protein] + UDP + H(+)</text>
        <dbReference type="Rhea" id="RHEA:62016"/>
        <dbReference type="Rhea" id="RHEA-COMP:16010"/>
        <dbReference type="Rhea" id="RHEA-COMP:16011"/>
        <dbReference type="ChEBI" id="CHEBI:15378"/>
        <dbReference type="ChEBI" id="CHEBI:29999"/>
        <dbReference type="ChEBI" id="CHEBI:57632"/>
        <dbReference type="ChEBI" id="CHEBI:58223"/>
        <dbReference type="ChEBI" id="CHEBI:132085"/>
    </reaction>
</comment>
<organism evidence="13">
    <name type="scientific">Phallusia mammillata</name>
    <dbReference type="NCBI Taxonomy" id="59560"/>
    <lineage>
        <taxon>Eukaryota</taxon>
        <taxon>Metazoa</taxon>
        <taxon>Chordata</taxon>
        <taxon>Tunicata</taxon>
        <taxon>Ascidiacea</taxon>
        <taxon>Phlebobranchia</taxon>
        <taxon>Ascidiidae</taxon>
        <taxon>Phallusia</taxon>
    </lineage>
</organism>
<comment type="catalytic activity">
    <reaction evidence="9">
        <text>L-seryl-[EGF-like domain protein] + UDP-alpha-D-glucose = 3-O-(beta-D-glucosyl)-L-seryl-[EGF-like domain protein] + UDP + H(+)</text>
        <dbReference type="Rhea" id="RHEA:58116"/>
        <dbReference type="Rhea" id="RHEA-COMP:14610"/>
        <dbReference type="Rhea" id="RHEA-COMP:16010"/>
        <dbReference type="ChEBI" id="CHEBI:15378"/>
        <dbReference type="ChEBI" id="CHEBI:29999"/>
        <dbReference type="ChEBI" id="CHEBI:58223"/>
        <dbReference type="ChEBI" id="CHEBI:58885"/>
        <dbReference type="ChEBI" id="CHEBI:140576"/>
    </reaction>
</comment>
<keyword evidence="3" id="KW-0328">Glycosyltransferase</keyword>
<dbReference type="Gene3D" id="2.60.40.10">
    <property type="entry name" value="Immunoglobulins"/>
    <property type="match status" value="1"/>
</dbReference>
<sequence>MFLYHILSALILLYFVNGAEINVANTQLWGPGLRAEANVPVRYFYIQAYDKKNKIIKKDLGDDAFKLSLSSPSGQRVRAWAQVLNRLNGSYVARFRLYDFSGELTISLTHKGKHVANSPYHLKEVYGNDCFCPTNQKKWFKALECPKSFQQIEDDFQIHDKIEVSTLREKMLERFGKHHSFCNYVIKNNEVFRECHGSITDFKMFMDAPLLNLARKVKLPDISFFINLGDWPLEKNKANPLPIVSWCGSDDSYDIILPTYDITNSVLEMLGRVSLDVFSVQANSKPKWSEKEDKGFFRGRDSRQERLDLAAMSLKNPEILEAGITRYFFFKKDEVKYGKPVQHVSFYDFFKYKYQINVDGTVAAYRFPYLMLGNSAVFKQDSGYYEHFYKQLEPNKHYIPIKHDLTDVIEKLKWARANDDKVREIQEAGTKLAREILTPANILCYHVALFNAYAAKQNGTVEVLEGMEKLDQPEQKSCRCRRKNKNKAKDEL</sequence>
<dbReference type="Pfam" id="PF05686">
    <property type="entry name" value="Glyco_transf_90"/>
    <property type="match status" value="1"/>
</dbReference>
<dbReference type="GO" id="GO:0012505">
    <property type="term" value="C:endomembrane system"/>
    <property type="evidence" value="ECO:0007669"/>
    <property type="project" value="TreeGrafter"/>
</dbReference>
<dbReference type="FunFam" id="2.60.40.10:FF:000419">
    <property type="entry name" value="KDEL (Lys-Asp-Glu-Leu) containing 1"/>
    <property type="match status" value="1"/>
</dbReference>
<comment type="similarity">
    <text evidence="2">Belongs to the KDELC family.</text>
</comment>
<evidence type="ECO:0000313" key="13">
    <source>
        <dbReference type="EMBL" id="CAB3258287.1"/>
    </source>
</evidence>
<comment type="pathway">
    <text evidence="1">Protein modification; protein glycosylation.</text>
</comment>
<dbReference type="InterPro" id="IPR014756">
    <property type="entry name" value="Ig_E-set"/>
</dbReference>
<feature type="chain" id="PRO_5026267435" evidence="11">
    <location>
        <begin position="19"/>
        <end position="492"/>
    </location>
</feature>
<reference evidence="13" key="1">
    <citation type="submission" date="2020-04" db="EMBL/GenBank/DDBJ databases">
        <authorList>
            <person name="Neveu A P."/>
        </authorList>
    </citation>
    <scope>NUCLEOTIDE SEQUENCE</scope>
    <source>
        <tissue evidence="13">Whole embryo</tissue>
    </source>
</reference>
<evidence type="ECO:0000256" key="9">
    <source>
        <dbReference type="ARBA" id="ARBA00049246"/>
    </source>
</evidence>
<dbReference type="InterPro" id="IPR017868">
    <property type="entry name" value="Filamin/ABP280_repeat-like"/>
</dbReference>
<keyword evidence="6" id="KW-0256">Endoplasmic reticulum</keyword>
<dbReference type="GO" id="GO:0046527">
    <property type="term" value="F:glucosyltransferase activity"/>
    <property type="evidence" value="ECO:0007669"/>
    <property type="project" value="TreeGrafter"/>
</dbReference>
<dbReference type="InterPro" id="IPR013783">
    <property type="entry name" value="Ig-like_fold"/>
</dbReference>
<evidence type="ECO:0000256" key="4">
    <source>
        <dbReference type="ARBA" id="ARBA00022679"/>
    </source>
</evidence>
<dbReference type="EMBL" id="LR786151">
    <property type="protein sequence ID" value="CAB3258287.1"/>
    <property type="molecule type" value="mRNA"/>
</dbReference>
<name>A0A6F9DGC5_9ASCI</name>
<feature type="signal peptide" evidence="11">
    <location>
        <begin position="1"/>
        <end position="18"/>
    </location>
</feature>
<evidence type="ECO:0000256" key="8">
    <source>
        <dbReference type="ARBA" id="ARBA00047553"/>
    </source>
</evidence>
<evidence type="ECO:0000256" key="11">
    <source>
        <dbReference type="SAM" id="SignalP"/>
    </source>
</evidence>
<dbReference type="AlphaFoldDB" id="A0A6F9DGC5"/>
<feature type="domain" description="Glycosyl transferase CAP10" evidence="12">
    <location>
        <begin position="218"/>
        <end position="459"/>
    </location>
</feature>
<dbReference type="SUPFAM" id="SSF81296">
    <property type="entry name" value="E set domains"/>
    <property type="match status" value="1"/>
</dbReference>
<evidence type="ECO:0000259" key="12">
    <source>
        <dbReference type="SMART" id="SM00672"/>
    </source>
</evidence>
<evidence type="ECO:0000256" key="5">
    <source>
        <dbReference type="ARBA" id="ARBA00022729"/>
    </source>
</evidence>
<feature type="repeat" description="Filamin" evidence="10">
    <location>
        <begin position="18"/>
        <end position="124"/>
    </location>
</feature>
<evidence type="ECO:0000256" key="3">
    <source>
        <dbReference type="ARBA" id="ARBA00022676"/>
    </source>
</evidence>
<dbReference type="InterPro" id="IPR051091">
    <property type="entry name" value="O-Glucosyltr/Glycosyltrsf_90"/>
</dbReference>
<dbReference type="PANTHER" id="PTHR12203:SF122">
    <property type="entry name" value="GLYCOSYL TRANSFERASE CAP10 DOMAIN-CONTAINING PROTEIN"/>
    <property type="match status" value="1"/>
</dbReference>
<evidence type="ECO:0000256" key="1">
    <source>
        <dbReference type="ARBA" id="ARBA00004922"/>
    </source>
</evidence>
<dbReference type="PANTHER" id="PTHR12203">
    <property type="entry name" value="KDEL LYS-ASP-GLU-LEU CONTAINING - RELATED"/>
    <property type="match status" value="1"/>
</dbReference>
<protein>
    <submittedName>
        <fullName evidence="13">KDEL motif-containing protein 1</fullName>
    </submittedName>
</protein>
<keyword evidence="7" id="KW-0325">Glycoprotein</keyword>
<accession>A0A6F9DGC5</accession>
<dbReference type="Pfam" id="PF00630">
    <property type="entry name" value="Filamin"/>
    <property type="match status" value="1"/>
</dbReference>
<evidence type="ECO:0000256" key="6">
    <source>
        <dbReference type="ARBA" id="ARBA00022824"/>
    </source>
</evidence>
<dbReference type="SMART" id="SM00557">
    <property type="entry name" value="IG_FLMN"/>
    <property type="match status" value="1"/>
</dbReference>